<dbReference type="Pfam" id="PF13602">
    <property type="entry name" value="ADH_zinc_N_2"/>
    <property type="match status" value="1"/>
</dbReference>
<dbReference type="Pfam" id="PF16197">
    <property type="entry name" value="KAsynt_C_assoc"/>
    <property type="match status" value="1"/>
</dbReference>
<dbReference type="SUPFAM" id="SSF53901">
    <property type="entry name" value="Thiolase-like"/>
    <property type="match status" value="1"/>
</dbReference>
<feature type="region of interest" description="N-terminal hotdog fold" evidence="49">
    <location>
        <begin position="862"/>
        <end position="988"/>
    </location>
</feature>
<keyword evidence="54" id="KW-1185">Reference proteome</keyword>
<keyword evidence="6" id="KW-0663">Pyridoxal phosphate</keyword>
<comment type="catalytic activity">
    <reaction evidence="11">
        <text>(3R)-hydroxyhexanoyl-[ACP] = (2E)-hexenoyl-[ACP] + H2O</text>
        <dbReference type="Rhea" id="RHEA:41828"/>
        <dbReference type="Rhea" id="RHEA-COMP:9630"/>
        <dbReference type="Rhea" id="RHEA-COMP:9631"/>
        <dbReference type="ChEBI" id="CHEBI:15377"/>
        <dbReference type="ChEBI" id="CHEBI:78457"/>
        <dbReference type="ChEBI" id="CHEBI:78458"/>
    </reaction>
    <physiologicalReaction direction="left-to-right" evidence="11">
        <dbReference type="Rhea" id="RHEA:41829"/>
    </physiologicalReaction>
</comment>
<evidence type="ECO:0000256" key="26">
    <source>
        <dbReference type="ARBA" id="ARBA00047810"/>
    </source>
</evidence>
<evidence type="ECO:0000256" key="8">
    <source>
        <dbReference type="ARBA" id="ARBA00023239"/>
    </source>
</evidence>
<evidence type="ECO:0000256" key="36">
    <source>
        <dbReference type="ARBA" id="ARBA00048650"/>
    </source>
</evidence>
<dbReference type="GO" id="GO:0141148">
    <property type="term" value="F:enoyl-[acyl-carrier-protein] reductase (NADPH) activity"/>
    <property type="evidence" value="ECO:0007669"/>
    <property type="project" value="UniProtKB-EC"/>
</dbReference>
<comment type="catalytic activity">
    <reaction evidence="24">
        <text>(2E)-butenoyl-[ACP] + NADPH + H(+) = butanoyl-[ACP] + NADP(+)</text>
        <dbReference type="Rhea" id="RHEA:41812"/>
        <dbReference type="Rhea" id="RHEA-COMP:9627"/>
        <dbReference type="Rhea" id="RHEA-COMP:9628"/>
        <dbReference type="ChEBI" id="CHEBI:15378"/>
        <dbReference type="ChEBI" id="CHEBI:57783"/>
        <dbReference type="ChEBI" id="CHEBI:58349"/>
        <dbReference type="ChEBI" id="CHEBI:78453"/>
        <dbReference type="ChEBI" id="CHEBI:78454"/>
    </reaction>
    <physiologicalReaction direction="left-to-right" evidence="24">
        <dbReference type="Rhea" id="RHEA:41813"/>
    </physiologicalReaction>
</comment>
<comment type="function">
    <text evidence="18">Fatty acid synthetase is a multifunctional enzyme that catalyzes the de novo biosynthesis of long-chain saturated fatty acids starting from acetyl-CoA and malonyl-CoA in the presence of NADPH. This multifunctional protein contains 7 catalytic activities and a site for the binding of the prosthetic group 4'-phosphopantetheine of the acyl carrier protein ([ACP]) domain.</text>
</comment>
<evidence type="ECO:0000256" key="9">
    <source>
        <dbReference type="ARBA" id="ARBA00023332"/>
    </source>
</evidence>
<comment type="catalytic activity">
    <reaction evidence="47">
        <text>(2E)-decenoyl-[ACP] + NADPH + H(+) = decanoyl-[ACP] + NADP(+)</text>
        <dbReference type="Rhea" id="RHEA:41864"/>
        <dbReference type="Rhea" id="RHEA-COMP:9639"/>
        <dbReference type="Rhea" id="RHEA-COMP:9640"/>
        <dbReference type="ChEBI" id="CHEBI:15378"/>
        <dbReference type="ChEBI" id="CHEBI:57783"/>
        <dbReference type="ChEBI" id="CHEBI:58349"/>
        <dbReference type="ChEBI" id="CHEBI:78467"/>
        <dbReference type="ChEBI" id="CHEBI:78468"/>
    </reaction>
    <physiologicalReaction direction="left-to-right" evidence="47">
        <dbReference type="Rhea" id="RHEA:41865"/>
    </physiologicalReaction>
</comment>
<evidence type="ECO:0000256" key="3">
    <source>
        <dbReference type="ARBA" id="ARBA00022553"/>
    </source>
</evidence>
<protein>
    <submittedName>
        <fullName evidence="53">Uncharacterized protein</fullName>
    </submittedName>
</protein>
<feature type="active site" description="Proton acceptor; for dehydratase activity" evidence="49">
    <location>
        <position position="896"/>
    </location>
</feature>
<evidence type="ECO:0000256" key="21">
    <source>
        <dbReference type="ARBA" id="ARBA00047400"/>
    </source>
</evidence>
<comment type="catalytic activity">
    <reaction evidence="45">
        <text>3-oxooctanoyl-[ACP] + NADPH + H(+) = (3R)-hydroxyoctanoyl-[ACP] + NADP(+)</text>
        <dbReference type="Rhea" id="RHEA:41840"/>
        <dbReference type="Rhea" id="RHEA-COMP:9633"/>
        <dbReference type="Rhea" id="RHEA-COMP:9634"/>
        <dbReference type="ChEBI" id="CHEBI:15378"/>
        <dbReference type="ChEBI" id="CHEBI:57783"/>
        <dbReference type="ChEBI" id="CHEBI:58349"/>
        <dbReference type="ChEBI" id="CHEBI:78460"/>
        <dbReference type="ChEBI" id="CHEBI:78461"/>
    </reaction>
    <physiologicalReaction direction="left-to-right" evidence="45">
        <dbReference type="Rhea" id="RHEA:41841"/>
    </physiologicalReaction>
</comment>
<dbReference type="InterPro" id="IPR049900">
    <property type="entry name" value="PKS_mFAS_DH"/>
</dbReference>
<dbReference type="InterPro" id="IPR057326">
    <property type="entry name" value="KR_dom"/>
</dbReference>
<dbReference type="Gene3D" id="3.40.366.10">
    <property type="entry name" value="Malonyl-Coenzyme A Acyl Carrier Protein, domain 2"/>
    <property type="match status" value="1"/>
</dbReference>
<dbReference type="Pfam" id="PF08659">
    <property type="entry name" value="KR"/>
    <property type="match status" value="1"/>
</dbReference>
<evidence type="ECO:0000256" key="2">
    <source>
        <dbReference type="ARBA" id="ARBA00022450"/>
    </source>
</evidence>
<comment type="caution">
    <text evidence="53">The sequence shown here is derived from an EMBL/GenBank/DDBJ whole genome shotgun (WGS) entry which is preliminary data.</text>
</comment>
<comment type="catalytic activity">
    <reaction evidence="17">
        <text>(3R)-hydroxybutanoyl-[ACP] = (2E)-butenoyl-[ACP] + H2O</text>
        <dbReference type="Rhea" id="RHEA:41808"/>
        <dbReference type="Rhea" id="RHEA-COMP:9626"/>
        <dbReference type="Rhea" id="RHEA-COMP:9627"/>
        <dbReference type="ChEBI" id="CHEBI:15377"/>
        <dbReference type="ChEBI" id="CHEBI:78451"/>
        <dbReference type="ChEBI" id="CHEBI:78453"/>
    </reaction>
    <physiologicalReaction direction="left-to-right" evidence="17">
        <dbReference type="Rhea" id="RHEA:41809"/>
    </physiologicalReaction>
</comment>
<keyword evidence="8" id="KW-0456">Lyase</keyword>
<dbReference type="InterPro" id="IPR029058">
    <property type="entry name" value="AB_hydrolase_fold"/>
</dbReference>
<evidence type="ECO:0000256" key="32">
    <source>
        <dbReference type="ARBA" id="ARBA00048289"/>
    </source>
</evidence>
<dbReference type="PANTHER" id="PTHR43775:SF23">
    <property type="entry name" value="FATTY ACID SYNTHASE 3"/>
    <property type="match status" value="1"/>
</dbReference>
<dbReference type="SMART" id="SM00827">
    <property type="entry name" value="PKS_AT"/>
    <property type="match status" value="1"/>
</dbReference>
<evidence type="ECO:0000256" key="14">
    <source>
        <dbReference type="ARBA" id="ARBA00023398"/>
    </source>
</evidence>
<dbReference type="SUPFAM" id="SSF50129">
    <property type="entry name" value="GroES-like"/>
    <property type="match status" value="1"/>
</dbReference>
<dbReference type="Pfam" id="PF02801">
    <property type="entry name" value="Ketoacyl-synt_C"/>
    <property type="match status" value="1"/>
</dbReference>
<proteinExistence type="predicted"/>
<dbReference type="InterPro" id="IPR016035">
    <property type="entry name" value="Acyl_Trfase/lysoPLipase"/>
</dbReference>
<dbReference type="PROSITE" id="PS52019">
    <property type="entry name" value="PKS_MFAS_DH"/>
    <property type="match status" value="1"/>
</dbReference>
<evidence type="ECO:0000256" key="39">
    <source>
        <dbReference type="ARBA" id="ARBA00048935"/>
    </source>
</evidence>
<dbReference type="Gene3D" id="3.30.70.3290">
    <property type="match status" value="1"/>
</dbReference>
<dbReference type="GO" id="GO:0004316">
    <property type="term" value="F:3-oxoacyl-[acyl-carrier-protein] reductase (NADPH) activity"/>
    <property type="evidence" value="ECO:0007669"/>
    <property type="project" value="UniProtKB-EC"/>
</dbReference>
<comment type="catalytic activity">
    <reaction evidence="33">
        <text>(2E)-octenoyl-[ACP] + NADPH + H(+) = octanoyl-[ACP] + NADP(+)</text>
        <dbReference type="Rhea" id="RHEA:41848"/>
        <dbReference type="Rhea" id="RHEA-COMP:9635"/>
        <dbReference type="Rhea" id="RHEA-COMP:9636"/>
        <dbReference type="ChEBI" id="CHEBI:15378"/>
        <dbReference type="ChEBI" id="CHEBI:57783"/>
        <dbReference type="ChEBI" id="CHEBI:58349"/>
        <dbReference type="ChEBI" id="CHEBI:78462"/>
        <dbReference type="ChEBI" id="CHEBI:78463"/>
    </reaction>
    <physiologicalReaction direction="left-to-right" evidence="33">
        <dbReference type="Rhea" id="RHEA:41849"/>
    </physiologicalReaction>
</comment>
<comment type="catalytic activity">
    <reaction evidence="46">
        <text>butanoyl-[ACP] + malonyl-[ACP] + H(+) = 3-oxohexanoyl-[ACP] + holo-[ACP] + CO2</text>
        <dbReference type="Rhea" id="RHEA:41820"/>
        <dbReference type="Rhea" id="RHEA-COMP:9623"/>
        <dbReference type="Rhea" id="RHEA-COMP:9628"/>
        <dbReference type="Rhea" id="RHEA-COMP:9629"/>
        <dbReference type="Rhea" id="RHEA-COMP:9685"/>
        <dbReference type="ChEBI" id="CHEBI:15378"/>
        <dbReference type="ChEBI" id="CHEBI:16526"/>
        <dbReference type="ChEBI" id="CHEBI:64479"/>
        <dbReference type="ChEBI" id="CHEBI:78449"/>
        <dbReference type="ChEBI" id="CHEBI:78454"/>
        <dbReference type="ChEBI" id="CHEBI:78456"/>
    </reaction>
    <physiologicalReaction direction="left-to-right" evidence="46">
        <dbReference type="Rhea" id="RHEA:41821"/>
    </physiologicalReaction>
</comment>
<feature type="domain" description="Carrier" evidence="50">
    <location>
        <begin position="1986"/>
        <end position="2071"/>
    </location>
</feature>
<evidence type="ECO:0000256" key="38">
    <source>
        <dbReference type="ARBA" id="ARBA00048704"/>
    </source>
</evidence>
<dbReference type="SMART" id="SM00829">
    <property type="entry name" value="PKS_ER"/>
    <property type="match status" value="1"/>
</dbReference>
<dbReference type="InterPro" id="IPR049391">
    <property type="entry name" value="FAS_pseudo-KR"/>
</dbReference>
<comment type="catalytic activity">
    <reaction evidence="15">
        <text>(3R)-hydroxyoctadecanoyl-[ACP] = (2E)-octadecenoyl-[ACP] + H2O</text>
        <dbReference type="Rhea" id="RHEA:41924"/>
        <dbReference type="Rhea" id="RHEA-COMP:9654"/>
        <dbReference type="Rhea" id="RHEA-COMP:9655"/>
        <dbReference type="ChEBI" id="CHEBI:15377"/>
        <dbReference type="ChEBI" id="CHEBI:78488"/>
        <dbReference type="ChEBI" id="CHEBI:78489"/>
    </reaction>
    <physiologicalReaction direction="left-to-right" evidence="15">
        <dbReference type="Rhea" id="RHEA:41925"/>
    </physiologicalReaction>
</comment>
<feature type="region of interest" description="C-terminal hotdog fold" evidence="49">
    <location>
        <begin position="999"/>
        <end position="1127"/>
    </location>
</feature>
<keyword evidence="5" id="KW-0702">S-nitrosylation</keyword>
<evidence type="ECO:0000256" key="28">
    <source>
        <dbReference type="ARBA" id="ARBA00047953"/>
    </source>
</evidence>
<evidence type="ECO:0000256" key="6">
    <source>
        <dbReference type="ARBA" id="ARBA00022898"/>
    </source>
</evidence>
<comment type="catalytic activity">
    <reaction evidence="41">
        <text>decanoyl-[ACP] + malonyl-[ACP] + H(+) = 3-oxododecanoyl-[ACP] + holo-[ACP] + CO2</text>
        <dbReference type="Rhea" id="RHEA:41868"/>
        <dbReference type="Rhea" id="RHEA-COMP:9623"/>
        <dbReference type="Rhea" id="RHEA-COMP:9640"/>
        <dbReference type="Rhea" id="RHEA-COMP:9641"/>
        <dbReference type="Rhea" id="RHEA-COMP:9685"/>
        <dbReference type="ChEBI" id="CHEBI:15378"/>
        <dbReference type="ChEBI" id="CHEBI:16526"/>
        <dbReference type="ChEBI" id="CHEBI:64479"/>
        <dbReference type="ChEBI" id="CHEBI:78449"/>
        <dbReference type="ChEBI" id="CHEBI:78468"/>
        <dbReference type="ChEBI" id="CHEBI:78469"/>
    </reaction>
    <physiologicalReaction direction="left-to-right" evidence="41">
        <dbReference type="Rhea" id="RHEA:41869"/>
    </physiologicalReaction>
</comment>
<evidence type="ECO:0000259" key="52">
    <source>
        <dbReference type="PROSITE" id="PS52019"/>
    </source>
</evidence>
<comment type="catalytic activity">
    <reaction evidence="20">
        <text>hexanoyl-[ACP] + malonyl-[ACP] + H(+) = 3-oxooctanoyl-[ACP] + holo-[ACP] + CO2</text>
        <dbReference type="Rhea" id="RHEA:41836"/>
        <dbReference type="Rhea" id="RHEA-COMP:9623"/>
        <dbReference type="Rhea" id="RHEA-COMP:9632"/>
        <dbReference type="Rhea" id="RHEA-COMP:9633"/>
        <dbReference type="Rhea" id="RHEA-COMP:9685"/>
        <dbReference type="ChEBI" id="CHEBI:15378"/>
        <dbReference type="ChEBI" id="CHEBI:16526"/>
        <dbReference type="ChEBI" id="CHEBI:64479"/>
        <dbReference type="ChEBI" id="CHEBI:78449"/>
        <dbReference type="ChEBI" id="CHEBI:78459"/>
        <dbReference type="ChEBI" id="CHEBI:78460"/>
    </reaction>
    <physiologicalReaction direction="left-to-right" evidence="20">
        <dbReference type="Rhea" id="RHEA:41837"/>
    </physiologicalReaction>
</comment>
<dbReference type="CDD" id="cd05195">
    <property type="entry name" value="enoyl_red"/>
    <property type="match status" value="1"/>
</dbReference>
<dbReference type="Gene3D" id="3.40.50.1820">
    <property type="entry name" value="alpha/beta hydrolase"/>
    <property type="match status" value="1"/>
</dbReference>
<dbReference type="InterPro" id="IPR006162">
    <property type="entry name" value="Ppantetheine_attach_site"/>
</dbReference>
<sequence>MSSRDRRIQTRVKLSDPGDEIVISGIAGRFPNSANIDEFSYNLYNKIDMVDDDERRWKHLNEEIPKRYGKTVNLEKFDAQFFSIHYRQAHNMDPQARILQEHAYEAIIDAGVAPKSLRGSRTGVFIGCCMAEADEHFFYGRGLKDGLGLTGTSRALLANRISFSMDLKGPSCTIDTACSSSGYALDLAFNALRNGECDAAIVGGTNLLLHPATTLQFFRLGVLSKDGYCRPFDKDASGYCRSEAINVLFLQKKRDAKRIYAELLYSKTNVDGFKNEGLTYPSGKIQIQLLEEFYKDIDIDPKTIDYVESHSTGTKVGDPEECFTLDTIFCTGREKALPVGSVKSNMGHSEASSSISSIIKSLFIFENKKIPPNIHFKTPRPGIPSLEAERLKVVNEIQDFDGTLISVNSFGFGGANAHALLRKNMKEKINRGIPQDKLPRLLLWSGRTEEAVNVIFESILTQPLDAEYIALLQNVQTATPSSNTYRGYGLFVQSIESENATCIARHIDNFASSKRPIVFVYSGMGSQWCEMGADLMNIPIFAAAINKCHDILAEKQLDLKNIITSTDSKMFDNILHSFVGIAAIQIGLTDILRAIGLVPDYIIGHSVGELGCAYADGCITDEEMILSAYSRGMASLETKVVYGSMAAVGVGYKELKNILDEGVEIACHNSSDSCTISGPADLITAFVNKLKKENYFAKEVQCSHIPYHSSYIAQMGSKLLLRLKDVIKYPKERSSKWISSSVPKNCWDTMDCRFSSAQYHTNNLLSPVLFEEASENLPKDALTIEIAPHGLLQAILKRTFPDGLHIGITQRGNKENSLFLLNSLGKIFENGVDMDISKLYPPIEFPVSCGTKMISSLIKWDHSENWFVPKHEDKQHNDMRIVISLQDPEFEFISGHEIDGRVLFPATGYLFLAWKLALQQNKQLFADFDVEFEDVKFLRACNIPADSSGVDLTVVVQRGTGRFEVIEGKTAVVTGIVRPAADTKLTQVGFTQDTSDESAVELETKDFYKELRLRGYHYKNLFKSVVSARADGSSGSIKWESNWVAFLDCLLQLQIISKDTRSLALPTGIRKILIKTKDHLKFISELGDNEPLKANYNSDLNILQCGGVEIRGLQAQVVGRRPPPGIPVLESYQFIPHFPTPVLSKNDIARFCVQLAIENLQISKVTSVEIDMSDDKEPLSEHFGNALCDLPLVRAELNYLSTRELKIPHVNVTNEEFSSFSNSTFVIRSNCLSNSEIIESIASQLSESGFILSRETIDTKVIQIYGLSQGFQIVAVIQSIDETFVLIQYNKVQPKLPLNVIKINNNDSLWLPKLKEVAKTEPTIVYVENEELSGVIGLVNCIRKEPGGNNVRCFYIDDQSAPPFDIENSFYKYQLEKNLAINVYRDGAWGSYKHLSICPSYVKAPQETACYANSLTRGDLSSIKWQQSPLIDLTGKDIIRLQYASLNFRDVMLATGKLSADVIGDNRLDLMCVMGFEFSGIKNDGRRVMGMRISGTLATHAQADDVLLWDVPDNWTLEEAATVPCVYATVYAAFFLTTQIQKGKSILIHAGSGGIGLAAIRVALAYGLEVFTTVSTEEKKNFLLEQFPQLKRENIGNSRDTSFEDLVKKRTHGKGVDYVLNSLAEEKLLASVRCLCKGGKFLEIGKFDMANDNKLGLGDFLKELTFHAVLLDNFFKATRDEKLILKELLDKDLNRGIIKPLKTNVFKADEVEKAFRLLASGKHIGKVILQIRENENDNATVPISVLPRVYCNPCLSYLICGGLGGFGLELADWLILRGCKYIVLSSSRGITKNYQKMRIRIWESYGVKVIISTSDITTRDGCNNLITNAIQLAPVGGIFNLAVKLRDGILENQDSFTFDECMAPKAIATKHLDEISRTSCPLLQHFVVFSSVSCGRGNAGQSNYGMANSVMERIIEQRHKVELPAKAIQWGAVGEVGIVADMQEDKLDMEIGGTLQQRISSCLEELDTLMTVNEPIVSSMVVAEKRYTSTGKGGIIEMIMNIMSIKDIKSLSLETKLSELGMDSLMTVEISQALEREFNLNVTPQELRSMTLLQLKAFEINGNFNGEIEKKMNGIEFLLRNLGEESNSNQPIIKLESEMDTGYTKLLLIPGIEGTGGKMYYNLARKLKYPTYLLQVASCWHAKDLNEMYNAIIDDVLKLYENETTFLLVGYSFGAMLALKLAKTLESLGITGKVILIDGAPELLQRLVIENLPSEVENDEAIQALILEHSFKLVLPNDTSDRLMKVLAERGWEAKMAKVKELFNDFSSFSKEFVLKALNAVLYRILMLIKLDLKSFQQLNATPIILVKPTEITLQAIDADYGLRVYTESEIDIHNIEGNHSSILENSNLPILVNHAF</sequence>
<comment type="catalytic activity">
    <reaction evidence="40">
        <text>(2E)-octadecenoyl-[ACP] + NADPH + H(+) = octadecanoyl-[ACP] + NADP(+)</text>
        <dbReference type="Rhea" id="RHEA:41928"/>
        <dbReference type="Rhea" id="RHEA-COMP:9655"/>
        <dbReference type="Rhea" id="RHEA-COMP:9656"/>
        <dbReference type="ChEBI" id="CHEBI:15378"/>
        <dbReference type="ChEBI" id="CHEBI:57783"/>
        <dbReference type="ChEBI" id="CHEBI:58349"/>
        <dbReference type="ChEBI" id="CHEBI:78489"/>
        <dbReference type="ChEBI" id="CHEBI:78495"/>
    </reaction>
    <physiologicalReaction direction="left-to-right" evidence="40">
        <dbReference type="Rhea" id="RHEA:41929"/>
    </physiologicalReaction>
</comment>
<evidence type="ECO:0000256" key="10">
    <source>
        <dbReference type="ARBA" id="ARBA00023351"/>
    </source>
</evidence>
<evidence type="ECO:0000256" key="46">
    <source>
        <dbReference type="ARBA" id="ARBA00049449"/>
    </source>
</evidence>
<comment type="catalytic activity">
    <reaction evidence="29">
        <text>acetyl-[ACP] + malonyl-[ACP] + H(+) = 3-oxobutanoyl-[ACP] + holo-[ACP] + CO2</text>
        <dbReference type="Rhea" id="RHEA:41800"/>
        <dbReference type="Rhea" id="RHEA-COMP:9621"/>
        <dbReference type="Rhea" id="RHEA-COMP:9623"/>
        <dbReference type="Rhea" id="RHEA-COMP:9625"/>
        <dbReference type="Rhea" id="RHEA-COMP:9685"/>
        <dbReference type="ChEBI" id="CHEBI:15378"/>
        <dbReference type="ChEBI" id="CHEBI:16526"/>
        <dbReference type="ChEBI" id="CHEBI:64479"/>
        <dbReference type="ChEBI" id="CHEBI:78446"/>
        <dbReference type="ChEBI" id="CHEBI:78449"/>
        <dbReference type="ChEBI" id="CHEBI:78450"/>
    </reaction>
    <physiologicalReaction direction="left-to-right" evidence="29">
        <dbReference type="Rhea" id="RHEA:41801"/>
    </physiologicalReaction>
</comment>
<evidence type="ECO:0000259" key="51">
    <source>
        <dbReference type="PROSITE" id="PS52004"/>
    </source>
</evidence>
<reference evidence="53" key="1">
    <citation type="submission" date="2021-03" db="EMBL/GenBank/DDBJ databases">
        <title>Chromosome level genome of the anhydrobiotic midge Polypedilum vanderplanki.</title>
        <authorList>
            <person name="Yoshida Y."/>
            <person name="Kikawada T."/>
            <person name="Gusev O."/>
        </authorList>
    </citation>
    <scope>NUCLEOTIDE SEQUENCE</scope>
    <source>
        <strain evidence="53">NIAS01</strain>
        <tissue evidence="53">Whole body or cell culture</tissue>
    </source>
</reference>
<dbReference type="InterPro" id="IPR001031">
    <property type="entry name" value="Thioesterase"/>
</dbReference>
<keyword evidence="7" id="KW-0007">Acetylation</keyword>
<evidence type="ECO:0000256" key="25">
    <source>
        <dbReference type="ARBA" id="ARBA00047578"/>
    </source>
</evidence>
<dbReference type="GO" id="GO:0016297">
    <property type="term" value="F:fatty acyl-[ACP] hydrolase activity"/>
    <property type="evidence" value="ECO:0007669"/>
    <property type="project" value="UniProtKB-EC"/>
</dbReference>
<dbReference type="Pfam" id="PF00698">
    <property type="entry name" value="Acyl_transf_1"/>
    <property type="match status" value="1"/>
</dbReference>
<dbReference type="CDD" id="cd00833">
    <property type="entry name" value="PKS"/>
    <property type="match status" value="1"/>
</dbReference>
<comment type="catalytic activity">
    <reaction evidence="12">
        <text>(3R)-hydroxydecanoyl-[ACP] = (2E)-decenoyl-[ACP] + H2O</text>
        <dbReference type="Rhea" id="RHEA:41860"/>
        <dbReference type="Rhea" id="RHEA-COMP:9638"/>
        <dbReference type="Rhea" id="RHEA-COMP:9639"/>
        <dbReference type="ChEBI" id="CHEBI:15377"/>
        <dbReference type="ChEBI" id="CHEBI:78466"/>
        <dbReference type="ChEBI" id="CHEBI:78467"/>
    </reaction>
    <physiologicalReaction direction="left-to-right" evidence="12">
        <dbReference type="Rhea" id="RHEA:41861"/>
    </physiologicalReaction>
</comment>
<keyword evidence="2" id="KW-0596">Phosphopantetheine</keyword>
<dbReference type="EMBL" id="JADBJN010000002">
    <property type="protein sequence ID" value="KAG5678170.1"/>
    <property type="molecule type" value="Genomic_DNA"/>
</dbReference>
<evidence type="ECO:0000256" key="19">
    <source>
        <dbReference type="ARBA" id="ARBA00047300"/>
    </source>
</evidence>
<dbReference type="CDD" id="cd08954">
    <property type="entry name" value="KR_1_FAS_SDR_x"/>
    <property type="match status" value="1"/>
</dbReference>
<feature type="domain" description="Ketosynthase family 3 (KS3)" evidence="51">
    <location>
        <begin position="18"/>
        <end position="423"/>
    </location>
</feature>
<comment type="catalytic activity">
    <reaction evidence="37">
        <text>holo-[ACP] + acetyl-CoA = acetyl-[ACP] + CoA</text>
        <dbReference type="Rhea" id="RHEA:41788"/>
        <dbReference type="Rhea" id="RHEA-COMP:9621"/>
        <dbReference type="Rhea" id="RHEA-COMP:9685"/>
        <dbReference type="ChEBI" id="CHEBI:57287"/>
        <dbReference type="ChEBI" id="CHEBI:57288"/>
        <dbReference type="ChEBI" id="CHEBI:64479"/>
        <dbReference type="ChEBI" id="CHEBI:78446"/>
        <dbReference type="EC" id="2.3.1.38"/>
    </reaction>
    <physiologicalReaction direction="left-to-right" evidence="37">
        <dbReference type="Rhea" id="RHEA:41789"/>
    </physiologicalReaction>
</comment>
<feature type="domain" description="PKS/mFAS DH" evidence="52">
    <location>
        <begin position="862"/>
        <end position="1127"/>
    </location>
</feature>
<dbReference type="GO" id="GO:0004315">
    <property type="term" value="F:3-oxoacyl-[acyl-carrier-protein] synthase activity"/>
    <property type="evidence" value="ECO:0007669"/>
    <property type="project" value="UniProtKB-EC"/>
</dbReference>
<dbReference type="Gene3D" id="3.40.47.10">
    <property type="match status" value="1"/>
</dbReference>
<accession>A0A9J6C803</accession>
<comment type="pathway">
    <text evidence="1">Lipid metabolism.</text>
</comment>
<dbReference type="InterPro" id="IPR009081">
    <property type="entry name" value="PP-bd_ACP"/>
</dbReference>
<dbReference type="PROSITE" id="PS00012">
    <property type="entry name" value="PHOSPHOPANTETHEINE"/>
    <property type="match status" value="1"/>
</dbReference>
<evidence type="ECO:0000256" key="13">
    <source>
        <dbReference type="ARBA" id="ARBA00023394"/>
    </source>
</evidence>
<comment type="catalytic activity">
    <reaction evidence="14">
        <text>(3R)-hydroxytetradecanoyl-[ACP] = (2E)-tetradecenoyl-[ACP] + H2O</text>
        <dbReference type="Rhea" id="RHEA:41892"/>
        <dbReference type="Rhea" id="RHEA-COMP:9646"/>
        <dbReference type="Rhea" id="RHEA-COMP:9647"/>
        <dbReference type="ChEBI" id="CHEBI:15377"/>
        <dbReference type="ChEBI" id="CHEBI:78474"/>
        <dbReference type="ChEBI" id="CHEBI:78475"/>
    </reaction>
    <physiologicalReaction direction="left-to-right" evidence="14">
        <dbReference type="Rhea" id="RHEA:41893"/>
    </physiologicalReaction>
</comment>
<dbReference type="Gene3D" id="3.40.50.720">
    <property type="entry name" value="NAD(P)-binding Rossmann-like Domain"/>
    <property type="match status" value="1"/>
</dbReference>
<name>A0A9J6C803_POLVA</name>
<comment type="catalytic activity">
    <reaction evidence="38">
        <text>hexadecanoyl-[ACP] + H2O = hexadecanoate + holo-[ACP] + H(+)</text>
        <dbReference type="Rhea" id="RHEA:41932"/>
        <dbReference type="Rhea" id="RHEA-COMP:9652"/>
        <dbReference type="Rhea" id="RHEA-COMP:9685"/>
        <dbReference type="ChEBI" id="CHEBI:7896"/>
        <dbReference type="ChEBI" id="CHEBI:15377"/>
        <dbReference type="ChEBI" id="CHEBI:15378"/>
        <dbReference type="ChEBI" id="CHEBI:64479"/>
        <dbReference type="ChEBI" id="CHEBI:78483"/>
        <dbReference type="EC" id="3.1.2.14"/>
    </reaction>
    <physiologicalReaction direction="left-to-right" evidence="38">
        <dbReference type="Rhea" id="RHEA:41933"/>
    </physiologicalReaction>
</comment>
<dbReference type="InterPro" id="IPR011032">
    <property type="entry name" value="GroES-like_sf"/>
</dbReference>
<evidence type="ECO:0000256" key="29">
    <source>
        <dbReference type="ARBA" id="ARBA00047961"/>
    </source>
</evidence>
<comment type="catalytic activity">
    <reaction evidence="35">
        <text>3-oxohexanoyl-[ACP] + NADPH + H(+) = (3R)-hydroxyhexanoyl-[ACP] + NADP(+)</text>
        <dbReference type="Rhea" id="RHEA:41824"/>
        <dbReference type="Rhea" id="RHEA-COMP:9629"/>
        <dbReference type="Rhea" id="RHEA-COMP:9630"/>
        <dbReference type="ChEBI" id="CHEBI:15378"/>
        <dbReference type="ChEBI" id="CHEBI:57783"/>
        <dbReference type="ChEBI" id="CHEBI:58349"/>
        <dbReference type="ChEBI" id="CHEBI:78456"/>
        <dbReference type="ChEBI" id="CHEBI:78457"/>
    </reaction>
    <physiologicalReaction direction="left-to-right" evidence="35">
        <dbReference type="Rhea" id="RHEA:41825"/>
    </physiologicalReaction>
</comment>
<comment type="catalytic activity">
    <reaction evidence="39">
        <text>3-oxotetradecanoyl-[ACP] + NADPH + H(+) = (3R)-hydroxytetradecanoyl-[ACP] + NADP(+)</text>
        <dbReference type="Rhea" id="RHEA:41888"/>
        <dbReference type="Rhea" id="RHEA-COMP:9645"/>
        <dbReference type="Rhea" id="RHEA-COMP:9646"/>
        <dbReference type="ChEBI" id="CHEBI:15378"/>
        <dbReference type="ChEBI" id="CHEBI:57783"/>
        <dbReference type="ChEBI" id="CHEBI:58349"/>
        <dbReference type="ChEBI" id="CHEBI:78473"/>
        <dbReference type="ChEBI" id="CHEBI:78474"/>
    </reaction>
    <physiologicalReaction direction="left-to-right" evidence="39">
        <dbReference type="Rhea" id="RHEA:41889"/>
    </physiologicalReaction>
</comment>
<evidence type="ECO:0000256" key="37">
    <source>
        <dbReference type="ARBA" id="ARBA00048691"/>
    </source>
</evidence>
<comment type="catalytic activity">
    <reaction evidence="13">
        <text>a (3R)-hydroxyacyl-[ACP] = a (2E)-enoyl-[ACP] + H2O</text>
        <dbReference type="Rhea" id="RHEA:13097"/>
        <dbReference type="Rhea" id="RHEA-COMP:9925"/>
        <dbReference type="Rhea" id="RHEA-COMP:9945"/>
        <dbReference type="ChEBI" id="CHEBI:15377"/>
        <dbReference type="ChEBI" id="CHEBI:78784"/>
        <dbReference type="ChEBI" id="CHEBI:78827"/>
        <dbReference type="EC" id="4.2.1.59"/>
    </reaction>
    <physiologicalReaction direction="left-to-right" evidence="13">
        <dbReference type="Rhea" id="RHEA:13098"/>
    </physiologicalReaction>
</comment>
<dbReference type="GO" id="GO:0006633">
    <property type="term" value="P:fatty acid biosynthetic process"/>
    <property type="evidence" value="ECO:0007669"/>
    <property type="project" value="InterPro"/>
</dbReference>
<evidence type="ECO:0000256" key="22">
    <source>
        <dbReference type="ARBA" id="ARBA00047440"/>
    </source>
</evidence>
<comment type="catalytic activity">
    <reaction evidence="25">
        <text>dodecanoyl-[ACP] + malonyl-[ACP] + H(+) = 3-oxotetradecanoyl-[ACP] + holo-[ACP] + CO2</text>
        <dbReference type="Rhea" id="RHEA:41884"/>
        <dbReference type="Rhea" id="RHEA-COMP:9623"/>
        <dbReference type="Rhea" id="RHEA-COMP:9644"/>
        <dbReference type="Rhea" id="RHEA-COMP:9645"/>
        <dbReference type="Rhea" id="RHEA-COMP:9685"/>
        <dbReference type="ChEBI" id="CHEBI:15378"/>
        <dbReference type="ChEBI" id="CHEBI:16526"/>
        <dbReference type="ChEBI" id="CHEBI:64479"/>
        <dbReference type="ChEBI" id="CHEBI:65264"/>
        <dbReference type="ChEBI" id="CHEBI:78449"/>
        <dbReference type="ChEBI" id="CHEBI:78473"/>
    </reaction>
    <physiologicalReaction direction="left-to-right" evidence="25">
        <dbReference type="Rhea" id="RHEA:41885"/>
    </physiologicalReaction>
</comment>
<dbReference type="InterPro" id="IPR036291">
    <property type="entry name" value="NAD(P)-bd_dom_sf"/>
</dbReference>
<dbReference type="Pfam" id="PF00550">
    <property type="entry name" value="PP-binding"/>
    <property type="match status" value="1"/>
</dbReference>
<comment type="catalytic activity">
    <reaction evidence="26">
        <text>(2E)-hexadecenoyl-[ACP] + NADPH + H(+) = hexadecanoyl-[ACP] + NADP(+)</text>
        <dbReference type="Rhea" id="RHEA:41912"/>
        <dbReference type="Rhea" id="RHEA-COMP:9651"/>
        <dbReference type="Rhea" id="RHEA-COMP:9652"/>
        <dbReference type="ChEBI" id="CHEBI:15378"/>
        <dbReference type="ChEBI" id="CHEBI:57783"/>
        <dbReference type="ChEBI" id="CHEBI:58349"/>
        <dbReference type="ChEBI" id="CHEBI:78481"/>
        <dbReference type="ChEBI" id="CHEBI:78483"/>
    </reaction>
    <physiologicalReaction direction="left-to-right" evidence="26">
        <dbReference type="Rhea" id="RHEA:41913"/>
    </physiologicalReaction>
</comment>
<evidence type="ECO:0000256" key="1">
    <source>
        <dbReference type="ARBA" id="ARBA00005189"/>
    </source>
</evidence>
<evidence type="ECO:0000256" key="20">
    <source>
        <dbReference type="ARBA" id="ARBA00047394"/>
    </source>
</evidence>
<dbReference type="InterPro" id="IPR020841">
    <property type="entry name" value="PKS_Beta-ketoAc_synthase_dom"/>
</dbReference>
<dbReference type="SMART" id="SM00825">
    <property type="entry name" value="PKS_KS"/>
    <property type="match status" value="1"/>
</dbReference>
<dbReference type="InterPro" id="IPR016039">
    <property type="entry name" value="Thiolase-like"/>
</dbReference>
<evidence type="ECO:0000256" key="7">
    <source>
        <dbReference type="ARBA" id="ARBA00022990"/>
    </source>
</evidence>
<dbReference type="InterPro" id="IPR018201">
    <property type="entry name" value="Ketoacyl_synth_AS"/>
</dbReference>
<comment type="catalytic activity">
    <reaction evidence="34">
        <text>a fatty acyl-[ACP] + malonyl-[ACP] + H(+) = a 3-oxoacyl-[ACP] + holo-[ACP] + CO2</text>
        <dbReference type="Rhea" id="RHEA:22836"/>
        <dbReference type="Rhea" id="RHEA-COMP:9623"/>
        <dbReference type="Rhea" id="RHEA-COMP:9685"/>
        <dbReference type="Rhea" id="RHEA-COMP:9916"/>
        <dbReference type="Rhea" id="RHEA-COMP:14125"/>
        <dbReference type="ChEBI" id="CHEBI:15378"/>
        <dbReference type="ChEBI" id="CHEBI:16526"/>
        <dbReference type="ChEBI" id="CHEBI:64479"/>
        <dbReference type="ChEBI" id="CHEBI:78449"/>
        <dbReference type="ChEBI" id="CHEBI:78776"/>
        <dbReference type="ChEBI" id="CHEBI:138651"/>
        <dbReference type="EC" id="2.3.1.41"/>
    </reaction>
    <physiologicalReaction direction="left-to-right" evidence="34">
        <dbReference type="Rhea" id="RHEA:22837"/>
    </physiologicalReaction>
</comment>
<evidence type="ECO:0000256" key="44">
    <source>
        <dbReference type="ARBA" id="ARBA00049414"/>
    </source>
</evidence>
<dbReference type="SUPFAM" id="SSF52151">
    <property type="entry name" value="FabD/lysophospholipase-like"/>
    <property type="match status" value="1"/>
</dbReference>
<organism evidence="53 54">
    <name type="scientific">Polypedilum vanderplanki</name>
    <name type="common">Sleeping chironomid midge</name>
    <dbReference type="NCBI Taxonomy" id="319348"/>
    <lineage>
        <taxon>Eukaryota</taxon>
        <taxon>Metazoa</taxon>
        <taxon>Ecdysozoa</taxon>
        <taxon>Arthropoda</taxon>
        <taxon>Hexapoda</taxon>
        <taxon>Insecta</taxon>
        <taxon>Pterygota</taxon>
        <taxon>Neoptera</taxon>
        <taxon>Endopterygota</taxon>
        <taxon>Diptera</taxon>
        <taxon>Nematocera</taxon>
        <taxon>Chironomoidea</taxon>
        <taxon>Chironomidae</taxon>
        <taxon>Chironominae</taxon>
        <taxon>Polypedilum</taxon>
        <taxon>Polypedilum</taxon>
    </lineage>
</organism>
<comment type="catalytic activity">
    <reaction evidence="32">
        <text>tetradecanoyl-[ACP] + H2O = tetradecanoate + holo-[ACP] + H(+)</text>
        <dbReference type="Rhea" id="RHEA:30123"/>
        <dbReference type="Rhea" id="RHEA-COMP:9648"/>
        <dbReference type="Rhea" id="RHEA-COMP:9685"/>
        <dbReference type="ChEBI" id="CHEBI:15377"/>
        <dbReference type="ChEBI" id="CHEBI:15378"/>
        <dbReference type="ChEBI" id="CHEBI:30807"/>
        <dbReference type="ChEBI" id="CHEBI:64479"/>
        <dbReference type="ChEBI" id="CHEBI:78477"/>
        <dbReference type="EC" id="3.1.2.14"/>
    </reaction>
    <physiologicalReaction direction="left-to-right" evidence="32">
        <dbReference type="Rhea" id="RHEA:30124"/>
    </physiologicalReaction>
</comment>
<evidence type="ECO:0000256" key="49">
    <source>
        <dbReference type="PROSITE-ProRule" id="PRU01363"/>
    </source>
</evidence>
<evidence type="ECO:0000256" key="34">
    <source>
        <dbReference type="ARBA" id="ARBA00048506"/>
    </source>
</evidence>
<gene>
    <name evidence="53" type="ORF">PVAND_007863</name>
</gene>
<comment type="catalytic activity">
    <reaction evidence="22">
        <text>3-oxodecanoyl-[ACP] + NADPH + H(+) = (3R)-hydroxydecanoyl-[ACP] + NADP(+)</text>
        <dbReference type="Rhea" id="RHEA:41856"/>
        <dbReference type="Rhea" id="RHEA-COMP:9637"/>
        <dbReference type="Rhea" id="RHEA-COMP:9638"/>
        <dbReference type="ChEBI" id="CHEBI:15378"/>
        <dbReference type="ChEBI" id="CHEBI:57783"/>
        <dbReference type="ChEBI" id="CHEBI:58349"/>
        <dbReference type="ChEBI" id="CHEBI:78464"/>
        <dbReference type="ChEBI" id="CHEBI:78466"/>
    </reaction>
    <physiologicalReaction direction="left-to-right" evidence="22">
        <dbReference type="Rhea" id="RHEA:41857"/>
    </physiologicalReaction>
</comment>
<evidence type="ECO:0000313" key="53">
    <source>
        <dbReference type="EMBL" id="KAG5678170.1"/>
    </source>
</evidence>
<evidence type="ECO:0000256" key="17">
    <source>
        <dbReference type="ARBA" id="ARBA00023402"/>
    </source>
</evidence>
<comment type="catalytic activity">
    <reaction evidence="9">
        <text>(3R)-hydroxyoctanoyl-[ACP] = (2E)-octenoyl-[ACP] + H2O</text>
        <dbReference type="Rhea" id="RHEA:41844"/>
        <dbReference type="Rhea" id="RHEA-COMP:9634"/>
        <dbReference type="Rhea" id="RHEA-COMP:9635"/>
        <dbReference type="ChEBI" id="CHEBI:15377"/>
        <dbReference type="ChEBI" id="CHEBI:78461"/>
        <dbReference type="ChEBI" id="CHEBI:78462"/>
    </reaction>
    <physiologicalReaction direction="left-to-right" evidence="9">
        <dbReference type="Rhea" id="RHEA:41845"/>
    </physiologicalReaction>
</comment>
<comment type="catalytic activity">
    <reaction evidence="21">
        <text>a (3R)-hydroxyacyl-[ACP] + NADP(+) = a 3-oxoacyl-[ACP] + NADPH + H(+)</text>
        <dbReference type="Rhea" id="RHEA:17397"/>
        <dbReference type="Rhea" id="RHEA-COMP:9916"/>
        <dbReference type="Rhea" id="RHEA-COMP:9945"/>
        <dbReference type="ChEBI" id="CHEBI:15378"/>
        <dbReference type="ChEBI" id="CHEBI:57783"/>
        <dbReference type="ChEBI" id="CHEBI:58349"/>
        <dbReference type="ChEBI" id="CHEBI:78776"/>
        <dbReference type="ChEBI" id="CHEBI:78827"/>
        <dbReference type="EC" id="1.1.1.100"/>
    </reaction>
    <physiologicalReaction direction="right-to-left" evidence="21">
        <dbReference type="Rhea" id="RHEA:17399"/>
    </physiologicalReaction>
</comment>
<dbReference type="InterPro" id="IPR014031">
    <property type="entry name" value="Ketoacyl_synth_C"/>
</dbReference>
<dbReference type="Pfam" id="PF21149">
    <property type="entry name" value="FAS_pseudo-KR"/>
    <property type="match status" value="1"/>
</dbReference>
<dbReference type="SUPFAM" id="SSF47336">
    <property type="entry name" value="ACP-like"/>
    <property type="match status" value="1"/>
</dbReference>
<dbReference type="InterPro" id="IPR020843">
    <property type="entry name" value="ER"/>
</dbReference>
<comment type="catalytic activity">
    <reaction evidence="28">
        <text>3-oxobutanoyl-[ACP] + NADPH + H(+) = (3R)-hydroxybutanoyl-[ACP] + NADP(+)</text>
        <dbReference type="Rhea" id="RHEA:41804"/>
        <dbReference type="Rhea" id="RHEA-COMP:9625"/>
        <dbReference type="Rhea" id="RHEA-COMP:9626"/>
        <dbReference type="ChEBI" id="CHEBI:15378"/>
        <dbReference type="ChEBI" id="CHEBI:57783"/>
        <dbReference type="ChEBI" id="CHEBI:58349"/>
        <dbReference type="ChEBI" id="CHEBI:78450"/>
        <dbReference type="ChEBI" id="CHEBI:78451"/>
    </reaction>
    <physiologicalReaction direction="left-to-right" evidence="28">
        <dbReference type="Rhea" id="RHEA:41805"/>
    </physiologicalReaction>
</comment>
<dbReference type="Proteomes" id="UP001107558">
    <property type="component" value="Chromosome 2"/>
</dbReference>
<evidence type="ECO:0000256" key="35">
    <source>
        <dbReference type="ARBA" id="ARBA00048571"/>
    </source>
</evidence>
<comment type="catalytic activity">
    <reaction evidence="23">
        <text>tetradecanoyl-[ACP] + malonyl-[ACP] + H(+) = 3-oxohexadecanoyl-[ACP] + holo-[ACP] + CO2</text>
        <dbReference type="Rhea" id="RHEA:41900"/>
        <dbReference type="Rhea" id="RHEA-COMP:9623"/>
        <dbReference type="Rhea" id="RHEA-COMP:9648"/>
        <dbReference type="Rhea" id="RHEA-COMP:9649"/>
        <dbReference type="Rhea" id="RHEA-COMP:9685"/>
        <dbReference type="ChEBI" id="CHEBI:15378"/>
        <dbReference type="ChEBI" id="CHEBI:16526"/>
        <dbReference type="ChEBI" id="CHEBI:64479"/>
        <dbReference type="ChEBI" id="CHEBI:78449"/>
        <dbReference type="ChEBI" id="CHEBI:78477"/>
        <dbReference type="ChEBI" id="CHEBI:78478"/>
    </reaction>
    <physiologicalReaction direction="left-to-right" evidence="23">
        <dbReference type="Rhea" id="RHEA:41901"/>
    </physiologicalReaction>
</comment>
<evidence type="ECO:0000256" key="33">
    <source>
        <dbReference type="ARBA" id="ARBA00048420"/>
    </source>
</evidence>
<comment type="catalytic activity">
    <reaction evidence="44">
        <text>3-oxohexadecanoyl-[ACP] + NADPH + H(+) = (3R)-hydroxyhexadecanoyl-[ACP] + NADP(+)</text>
        <dbReference type="Rhea" id="RHEA:41904"/>
        <dbReference type="Rhea" id="RHEA-COMP:9649"/>
        <dbReference type="Rhea" id="RHEA-COMP:9650"/>
        <dbReference type="ChEBI" id="CHEBI:15378"/>
        <dbReference type="ChEBI" id="CHEBI:57783"/>
        <dbReference type="ChEBI" id="CHEBI:58349"/>
        <dbReference type="ChEBI" id="CHEBI:78478"/>
        <dbReference type="ChEBI" id="CHEBI:78480"/>
    </reaction>
    <physiologicalReaction direction="left-to-right" evidence="44">
        <dbReference type="Rhea" id="RHEA:41905"/>
    </physiologicalReaction>
</comment>
<evidence type="ECO:0000256" key="27">
    <source>
        <dbReference type="ARBA" id="ARBA00047897"/>
    </source>
</evidence>
<comment type="catalytic activity">
    <reaction evidence="10">
        <text>(3R)-hydroxydodecanoyl-[ACP] = (2E)-dodecenoyl-[ACP] + H2O</text>
        <dbReference type="Rhea" id="RHEA:41876"/>
        <dbReference type="Rhea" id="RHEA-COMP:9642"/>
        <dbReference type="Rhea" id="RHEA-COMP:9643"/>
        <dbReference type="ChEBI" id="CHEBI:15377"/>
        <dbReference type="ChEBI" id="CHEBI:78470"/>
        <dbReference type="ChEBI" id="CHEBI:78472"/>
    </reaction>
    <physiologicalReaction direction="left-to-right" evidence="10">
        <dbReference type="Rhea" id="RHEA:41877"/>
    </physiologicalReaction>
</comment>
<evidence type="ECO:0000256" key="4">
    <source>
        <dbReference type="ARBA" id="ARBA00022679"/>
    </source>
</evidence>
<evidence type="ECO:0000256" key="30">
    <source>
        <dbReference type="ARBA" id="ARBA00048051"/>
    </source>
</evidence>
<dbReference type="PANTHER" id="PTHR43775">
    <property type="entry name" value="FATTY ACID SYNTHASE"/>
    <property type="match status" value="1"/>
</dbReference>
<dbReference type="InterPro" id="IPR042104">
    <property type="entry name" value="PKS_dehydratase_sf"/>
</dbReference>
<dbReference type="PROSITE" id="PS52004">
    <property type="entry name" value="KS3_2"/>
    <property type="match status" value="1"/>
</dbReference>
<dbReference type="InterPro" id="IPR016036">
    <property type="entry name" value="Malonyl_transacylase_ACP-bd"/>
</dbReference>
<comment type="catalytic activity">
    <reaction evidence="31">
        <text>(2E)-dodecenoyl-[ACP] + NADPH + H(+) = dodecanoyl-[ACP] + NADP(+)</text>
        <dbReference type="Rhea" id="RHEA:41880"/>
        <dbReference type="Rhea" id="RHEA-COMP:9643"/>
        <dbReference type="Rhea" id="RHEA-COMP:9644"/>
        <dbReference type="ChEBI" id="CHEBI:15378"/>
        <dbReference type="ChEBI" id="CHEBI:57783"/>
        <dbReference type="ChEBI" id="CHEBI:58349"/>
        <dbReference type="ChEBI" id="CHEBI:65264"/>
        <dbReference type="ChEBI" id="CHEBI:78472"/>
    </reaction>
    <physiologicalReaction direction="left-to-right" evidence="31">
        <dbReference type="Rhea" id="RHEA:41881"/>
    </physiologicalReaction>
</comment>
<dbReference type="PROSITE" id="PS00606">
    <property type="entry name" value="KS3_1"/>
    <property type="match status" value="1"/>
</dbReference>
<dbReference type="InterPro" id="IPR014043">
    <property type="entry name" value="Acyl_transferase_dom"/>
</dbReference>
<dbReference type="GO" id="GO:0004312">
    <property type="term" value="F:fatty acid synthase activity"/>
    <property type="evidence" value="ECO:0007669"/>
    <property type="project" value="TreeGrafter"/>
</dbReference>
<dbReference type="Pfam" id="PF00109">
    <property type="entry name" value="ketoacyl-synt"/>
    <property type="match status" value="1"/>
</dbReference>
<keyword evidence="3" id="KW-0597">Phosphoprotein</keyword>
<feature type="active site" description="Proton donor; for dehydratase activity" evidence="49">
    <location>
        <position position="1048"/>
    </location>
</feature>
<dbReference type="SUPFAM" id="SSF55048">
    <property type="entry name" value="Probable ACP-binding domain of malonyl-CoA ACP transacylase"/>
    <property type="match status" value="1"/>
</dbReference>
<evidence type="ECO:0000256" key="23">
    <source>
        <dbReference type="ARBA" id="ARBA00047451"/>
    </source>
</evidence>
<evidence type="ECO:0000256" key="31">
    <source>
        <dbReference type="ARBA" id="ARBA00048281"/>
    </source>
</evidence>
<evidence type="ECO:0000256" key="47">
    <source>
        <dbReference type="ARBA" id="ARBA00049521"/>
    </source>
</evidence>
<evidence type="ECO:0000313" key="54">
    <source>
        <dbReference type="Proteomes" id="UP001107558"/>
    </source>
</evidence>
<evidence type="ECO:0000256" key="42">
    <source>
        <dbReference type="ARBA" id="ARBA00049171"/>
    </source>
</evidence>
<evidence type="ECO:0000256" key="18">
    <source>
        <dbReference type="ARBA" id="ARBA00023442"/>
    </source>
</evidence>
<evidence type="ECO:0000256" key="45">
    <source>
        <dbReference type="ARBA" id="ARBA00049422"/>
    </source>
</evidence>
<comment type="catalytic activity">
    <reaction evidence="42">
        <text>(2E)-tetradecenoyl-[ACP] + NADPH + H(+) = tetradecanoyl-[ACP] + NADP(+)</text>
        <dbReference type="Rhea" id="RHEA:41896"/>
        <dbReference type="Rhea" id="RHEA-COMP:9647"/>
        <dbReference type="Rhea" id="RHEA-COMP:9648"/>
        <dbReference type="ChEBI" id="CHEBI:15378"/>
        <dbReference type="ChEBI" id="CHEBI:57783"/>
        <dbReference type="ChEBI" id="CHEBI:58349"/>
        <dbReference type="ChEBI" id="CHEBI:78475"/>
        <dbReference type="ChEBI" id="CHEBI:78477"/>
    </reaction>
    <physiologicalReaction direction="left-to-right" evidence="42">
        <dbReference type="Rhea" id="RHEA:41897"/>
    </physiologicalReaction>
</comment>
<dbReference type="InterPro" id="IPR001227">
    <property type="entry name" value="Ac_transferase_dom_sf"/>
</dbReference>
<dbReference type="PROSITE" id="PS50075">
    <property type="entry name" value="CARRIER"/>
    <property type="match status" value="1"/>
</dbReference>
<dbReference type="SMART" id="SM00822">
    <property type="entry name" value="PKS_KR"/>
    <property type="match status" value="1"/>
</dbReference>
<evidence type="ECO:0000256" key="12">
    <source>
        <dbReference type="ARBA" id="ARBA00023388"/>
    </source>
</evidence>
<dbReference type="SUPFAM" id="SSF53474">
    <property type="entry name" value="alpha/beta-Hydrolases"/>
    <property type="match status" value="1"/>
</dbReference>
<dbReference type="Gene3D" id="3.10.129.110">
    <property type="entry name" value="Polyketide synthase dehydratase"/>
    <property type="match status" value="1"/>
</dbReference>
<dbReference type="InterPro" id="IPR036736">
    <property type="entry name" value="ACP-like_sf"/>
</dbReference>
<evidence type="ECO:0000256" key="48">
    <source>
        <dbReference type="ARBA" id="ARBA00049533"/>
    </source>
</evidence>
<evidence type="ECO:0000256" key="15">
    <source>
        <dbReference type="ARBA" id="ARBA00023399"/>
    </source>
</evidence>
<evidence type="ECO:0000256" key="11">
    <source>
        <dbReference type="ARBA" id="ARBA00023373"/>
    </source>
</evidence>
<dbReference type="InterPro" id="IPR013968">
    <property type="entry name" value="PKS_KR"/>
</dbReference>
<dbReference type="SUPFAM" id="SSF51735">
    <property type="entry name" value="NAD(P)-binding Rossmann-fold domains"/>
    <property type="match status" value="2"/>
</dbReference>
<dbReference type="InterPro" id="IPR032821">
    <property type="entry name" value="PKS_assoc"/>
</dbReference>
<comment type="catalytic activity">
    <reaction evidence="43">
        <text>3-oxododecanoyl-[ACP] + NADPH + H(+) = (3R)-hydroxydodecanoyl-[ACP] + NADP(+)</text>
        <dbReference type="Rhea" id="RHEA:41872"/>
        <dbReference type="Rhea" id="RHEA-COMP:9641"/>
        <dbReference type="Rhea" id="RHEA-COMP:9642"/>
        <dbReference type="ChEBI" id="CHEBI:15378"/>
        <dbReference type="ChEBI" id="CHEBI:57783"/>
        <dbReference type="ChEBI" id="CHEBI:58349"/>
        <dbReference type="ChEBI" id="CHEBI:78469"/>
        <dbReference type="ChEBI" id="CHEBI:78470"/>
    </reaction>
    <physiologicalReaction direction="left-to-right" evidence="43">
        <dbReference type="Rhea" id="RHEA:41873"/>
    </physiologicalReaction>
</comment>
<dbReference type="OrthoDB" id="329835at2759"/>
<comment type="catalytic activity">
    <reaction evidence="19">
        <text>3-oxooctadecanoyl-[ACP] + NADPH + H(+) = (3R)-hydroxyoctadecanoyl-[ACP] + NADP(+)</text>
        <dbReference type="Rhea" id="RHEA:41920"/>
        <dbReference type="Rhea" id="RHEA-COMP:9653"/>
        <dbReference type="Rhea" id="RHEA-COMP:9654"/>
        <dbReference type="ChEBI" id="CHEBI:15378"/>
        <dbReference type="ChEBI" id="CHEBI:57783"/>
        <dbReference type="ChEBI" id="CHEBI:58349"/>
        <dbReference type="ChEBI" id="CHEBI:78487"/>
        <dbReference type="ChEBI" id="CHEBI:78488"/>
    </reaction>
    <physiologicalReaction direction="left-to-right" evidence="19">
        <dbReference type="Rhea" id="RHEA:41921"/>
    </physiologicalReaction>
</comment>
<evidence type="ECO:0000256" key="40">
    <source>
        <dbReference type="ARBA" id="ARBA00049019"/>
    </source>
</evidence>
<evidence type="ECO:0000259" key="50">
    <source>
        <dbReference type="PROSITE" id="PS50075"/>
    </source>
</evidence>
<evidence type="ECO:0000256" key="16">
    <source>
        <dbReference type="ARBA" id="ARBA00023401"/>
    </source>
</evidence>
<comment type="catalytic activity">
    <reaction evidence="16">
        <text>(3R)-hydroxyhexadecanoyl-[ACP] = (2E)-hexadecenoyl-[ACP] + H2O</text>
        <dbReference type="Rhea" id="RHEA:41908"/>
        <dbReference type="Rhea" id="RHEA-COMP:9650"/>
        <dbReference type="Rhea" id="RHEA-COMP:9651"/>
        <dbReference type="ChEBI" id="CHEBI:15377"/>
        <dbReference type="ChEBI" id="CHEBI:78480"/>
        <dbReference type="ChEBI" id="CHEBI:78481"/>
    </reaction>
    <physiologicalReaction direction="left-to-right" evidence="16">
        <dbReference type="Rhea" id="RHEA:41909"/>
    </physiologicalReaction>
</comment>
<evidence type="ECO:0000256" key="41">
    <source>
        <dbReference type="ARBA" id="ARBA00049109"/>
    </source>
</evidence>
<dbReference type="GO" id="GO:0019171">
    <property type="term" value="F:(3R)-hydroxyacyl-[acyl-carrier-protein] dehydratase activity"/>
    <property type="evidence" value="ECO:0007669"/>
    <property type="project" value="UniProtKB-EC"/>
</dbReference>
<evidence type="ECO:0000256" key="24">
    <source>
        <dbReference type="ARBA" id="ARBA00047500"/>
    </source>
</evidence>
<evidence type="ECO:0000256" key="43">
    <source>
        <dbReference type="ARBA" id="ARBA00049263"/>
    </source>
</evidence>
<comment type="catalytic activity">
    <reaction evidence="36">
        <text>a 2,3-saturated acyl-[ACP] + NADP(+) = a (2E)-enoyl-[ACP] + NADPH + H(+)</text>
        <dbReference type="Rhea" id="RHEA:22564"/>
        <dbReference type="Rhea" id="RHEA-COMP:9925"/>
        <dbReference type="Rhea" id="RHEA-COMP:9926"/>
        <dbReference type="ChEBI" id="CHEBI:15378"/>
        <dbReference type="ChEBI" id="CHEBI:57783"/>
        <dbReference type="ChEBI" id="CHEBI:58349"/>
        <dbReference type="ChEBI" id="CHEBI:78784"/>
        <dbReference type="ChEBI" id="CHEBI:78785"/>
        <dbReference type="EC" id="1.3.1.39"/>
    </reaction>
    <physiologicalReaction direction="right-to-left" evidence="36">
        <dbReference type="Rhea" id="RHEA:22566"/>
    </physiologicalReaction>
</comment>
<comment type="catalytic activity">
    <reaction evidence="27">
        <text>(2E)-hexenoyl-[ACP] + NADPH + H(+) = hexanoyl-[ACP] + NADP(+)</text>
        <dbReference type="Rhea" id="RHEA:41832"/>
        <dbReference type="Rhea" id="RHEA-COMP:9631"/>
        <dbReference type="Rhea" id="RHEA-COMP:9632"/>
        <dbReference type="ChEBI" id="CHEBI:15378"/>
        <dbReference type="ChEBI" id="CHEBI:57783"/>
        <dbReference type="ChEBI" id="CHEBI:58349"/>
        <dbReference type="ChEBI" id="CHEBI:78458"/>
        <dbReference type="ChEBI" id="CHEBI:78459"/>
    </reaction>
    <physiologicalReaction direction="left-to-right" evidence="27">
        <dbReference type="Rhea" id="RHEA:41833"/>
    </physiologicalReaction>
</comment>
<dbReference type="Pfam" id="PF00975">
    <property type="entry name" value="Thioesterase"/>
    <property type="match status" value="1"/>
</dbReference>
<evidence type="ECO:0000256" key="5">
    <source>
        <dbReference type="ARBA" id="ARBA00022799"/>
    </source>
</evidence>
<dbReference type="InterPro" id="IPR050091">
    <property type="entry name" value="PKS_NRPS_Biosynth_Enz"/>
</dbReference>
<dbReference type="Gene3D" id="1.10.1200.10">
    <property type="entry name" value="ACP-like"/>
    <property type="match status" value="1"/>
</dbReference>
<dbReference type="Gene3D" id="3.90.180.10">
    <property type="entry name" value="Medium-chain alcohol dehydrogenases, catalytic domain"/>
    <property type="match status" value="1"/>
</dbReference>
<dbReference type="GO" id="GO:0004313">
    <property type="term" value="F:[acyl-carrier-protein] S-acetyltransferase activity"/>
    <property type="evidence" value="ECO:0007669"/>
    <property type="project" value="UniProtKB-EC"/>
</dbReference>
<keyword evidence="4" id="KW-0808">Transferase</keyword>
<comment type="catalytic activity">
    <reaction evidence="48">
        <text>octanoyl-[ACP] + malonyl-[ACP] + H(+) = 3-oxodecanoyl-[ACP] + holo-[ACP] + CO2</text>
        <dbReference type="Rhea" id="RHEA:41852"/>
        <dbReference type="Rhea" id="RHEA-COMP:9623"/>
        <dbReference type="Rhea" id="RHEA-COMP:9636"/>
        <dbReference type="Rhea" id="RHEA-COMP:9637"/>
        <dbReference type="Rhea" id="RHEA-COMP:9685"/>
        <dbReference type="ChEBI" id="CHEBI:15378"/>
        <dbReference type="ChEBI" id="CHEBI:16526"/>
        <dbReference type="ChEBI" id="CHEBI:64479"/>
        <dbReference type="ChEBI" id="CHEBI:78449"/>
        <dbReference type="ChEBI" id="CHEBI:78463"/>
        <dbReference type="ChEBI" id="CHEBI:78464"/>
    </reaction>
    <physiologicalReaction direction="left-to-right" evidence="48">
        <dbReference type="Rhea" id="RHEA:41853"/>
    </physiologicalReaction>
</comment>
<dbReference type="InterPro" id="IPR014030">
    <property type="entry name" value="Ketoacyl_synth_N"/>
</dbReference>
<comment type="catalytic activity">
    <reaction evidence="30">
        <text>hexadecanoyl-[ACP] + malonyl-[ACP] + H(+) = 3-oxooctadecanoyl-[ACP] + holo-[ACP] + CO2</text>
        <dbReference type="Rhea" id="RHEA:41916"/>
        <dbReference type="Rhea" id="RHEA-COMP:9623"/>
        <dbReference type="Rhea" id="RHEA-COMP:9652"/>
        <dbReference type="Rhea" id="RHEA-COMP:9653"/>
        <dbReference type="Rhea" id="RHEA-COMP:9685"/>
        <dbReference type="ChEBI" id="CHEBI:15378"/>
        <dbReference type="ChEBI" id="CHEBI:16526"/>
        <dbReference type="ChEBI" id="CHEBI:64479"/>
        <dbReference type="ChEBI" id="CHEBI:78449"/>
        <dbReference type="ChEBI" id="CHEBI:78483"/>
        <dbReference type="ChEBI" id="CHEBI:78487"/>
    </reaction>
    <physiologicalReaction direction="left-to-right" evidence="30">
        <dbReference type="Rhea" id="RHEA:41917"/>
    </physiologicalReaction>
</comment>